<proteinExistence type="predicted"/>
<evidence type="ECO:0000313" key="2">
    <source>
        <dbReference type="Proteomes" id="UP000530320"/>
    </source>
</evidence>
<protein>
    <submittedName>
        <fullName evidence="1">Uncharacterized protein</fullName>
    </submittedName>
</protein>
<sequence length="83" mass="9957">MFRGAEPSEAVRLELIRSATRLTEKHLELRERLLPTLPPDEQSIERLQLWMPAYMGEIWSSMLHHLEQQWHSHIQGDHWPYES</sequence>
<evidence type="ECO:0000313" key="1">
    <source>
        <dbReference type="EMBL" id="MBB2196591.1"/>
    </source>
</evidence>
<dbReference type="RefSeq" id="WP_183008175.1">
    <property type="nucleotide sequence ID" value="NZ_JABEQP010000002.1"/>
</dbReference>
<organism evidence="1 2">
    <name type="scientific">Gluconacetobacter dulcium</name>
    <dbReference type="NCBI Taxonomy" id="2729096"/>
    <lineage>
        <taxon>Bacteria</taxon>
        <taxon>Pseudomonadati</taxon>
        <taxon>Pseudomonadota</taxon>
        <taxon>Alphaproteobacteria</taxon>
        <taxon>Acetobacterales</taxon>
        <taxon>Acetobacteraceae</taxon>
        <taxon>Gluconacetobacter</taxon>
    </lineage>
</organism>
<name>A0A7W4JXL4_9PROT</name>
<gene>
    <name evidence="1" type="ORF">HLH44_03775</name>
</gene>
<accession>A0A7W4JXL4</accession>
<dbReference type="Proteomes" id="UP000530320">
    <property type="component" value="Unassembled WGS sequence"/>
</dbReference>
<dbReference type="EMBL" id="JABEQP010000002">
    <property type="protein sequence ID" value="MBB2196591.1"/>
    <property type="molecule type" value="Genomic_DNA"/>
</dbReference>
<reference evidence="1 2" key="1">
    <citation type="submission" date="2020-04" db="EMBL/GenBank/DDBJ databases">
        <title>Description of novel Gluconacetobacter.</title>
        <authorList>
            <person name="Sombolestani A."/>
        </authorList>
    </citation>
    <scope>NUCLEOTIDE SEQUENCE [LARGE SCALE GENOMIC DNA]</scope>
    <source>
        <strain evidence="1 2">LMG 22058</strain>
    </source>
</reference>
<dbReference type="AlphaFoldDB" id="A0A7W4JXL4"/>
<comment type="caution">
    <text evidence="1">The sequence shown here is derived from an EMBL/GenBank/DDBJ whole genome shotgun (WGS) entry which is preliminary data.</text>
</comment>